<dbReference type="Gene3D" id="3.20.20.70">
    <property type="entry name" value="Aldolase class I"/>
    <property type="match status" value="2"/>
</dbReference>
<dbReference type="GO" id="GO:0010181">
    <property type="term" value="F:FMN binding"/>
    <property type="evidence" value="ECO:0007669"/>
    <property type="project" value="InterPro"/>
</dbReference>
<gene>
    <name evidence="7" type="ORF">CVT25_008571</name>
</gene>
<reference evidence="7 8" key="1">
    <citation type="journal article" date="2018" name="Evol. Lett.">
        <title>Horizontal gene cluster transfer increased hallucinogenic mushroom diversity.</title>
        <authorList>
            <person name="Reynolds H.T."/>
            <person name="Vijayakumar V."/>
            <person name="Gluck-Thaler E."/>
            <person name="Korotkin H.B."/>
            <person name="Matheny P.B."/>
            <person name="Slot J.C."/>
        </authorList>
    </citation>
    <scope>NUCLEOTIDE SEQUENCE [LARGE SCALE GENOMIC DNA]</scope>
    <source>
        <strain evidence="7 8">2631</strain>
    </source>
</reference>
<feature type="domain" description="NADH:flavin oxidoreductase/NADH oxidase N-terminal" evidence="6">
    <location>
        <begin position="530"/>
        <end position="822"/>
    </location>
</feature>
<evidence type="ECO:0000256" key="2">
    <source>
        <dbReference type="ARBA" id="ARBA00022630"/>
    </source>
</evidence>
<organism evidence="7 8">
    <name type="scientific">Psilocybe cyanescens</name>
    <dbReference type="NCBI Taxonomy" id="93625"/>
    <lineage>
        <taxon>Eukaryota</taxon>
        <taxon>Fungi</taxon>
        <taxon>Dikarya</taxon>
        <taxon>Basidiomycota</taxon>
        <taxon>Agaricomycotina</taxon>
        <taxon>Agaricomycetes</taxon>
        <taxon>Agaricomycetidae</taxon>
        <taxon>Agaricales</taxon>
        <taxon>Agaricineae</taxon>
        <taxon>Strophariaceae</taxon>
        <taxon>Psilocybe</taxon>
    </lineage>
</organism>
<evidence type="ECO:0000313" key="7">
    <source>
        <dbReference type="EMBL" id="PPQ92263.1"/>
    </source>
</evidence>
<feature type="domain" description="NADH:flavin oxidoreductase/NADH oxidase N-terminal" evidence="6">
    <location>
        <begin position="37"/>
        <end position="391"/>
    </location>
</feature>
<keyword evidence="4" id="KW-0521">NADP</keyword>
<proteinExistence type="predicted"/>
<comment type="cofactor">
    <cofactor evidence="1">
        <name>FMN</name>
        <dbReference type="ChEBI" id="CHEBI:58210"/>
    </cofactor>
</comment>
<evidence type="ECO:0000256" key="4">
    <source>
        <dbReference type="ARBA" id="ARBA00022857"/>
    </source>
</evidence>
<name>A0A409XN95_PSICY</name>
<sequence>MVLDTRAPNVSYFTPLQTPPAGAAVVPQRNGKTIPTLFQPLKIRGVEFQNRIFVDRYAFSLRSIDAIFPKLSPMCQYSGEDGFVTPWHLAHLGGIFTRGPGLSFAEGIAVLPEGRITPGDLGLWSDEHIEGLAKIIEFAHSQGQKMAIQLFHSGRKGSTSAPYLEGNPIASVEEGGWPDNVWGPSAVQFHPSYPQPRELTVDGIKRIIDGFVQAAKRAVTAGFDVIEVHMAHGYLLSSFASPASNKRTDQYGGSFENRIRLTIEIVDAIREVIPKGIPLFVRVSGTDWLEEVAPEEPSWREEDTARIAPILAEHGVDLIDVSAGGVDCRQKIRPGPQYQVFLAAAAKKAVGDKLLVGAVGALHSGKDAQSVLDSGSADVIFVGRQFVKNPGQAWVMAEELGVEIQTAKQIGWGNINAAAPGVPYFTPFQNPPAGTALIPQSDGKPVPKLFQPLKIRVFFVISVNDQKHIDDYGGQRSYLLYYSAQDGLVTPWHLVHCKSPSTSEKKQTDANLANVMRPQLVESSPAAQDWTAVSPEGRGTAQDVGIWTDEQAEALSKIVEFAHGQGQKIAIQLTHAGRKASTIAPWLAMAGAPPTAPKELGGWPDNCWAPSAIQFAPGYPEPHEISTEGIKKVITAHVEAAKRAVKAGFDVVEVHSGHGYLLSSFLTPTSNKRTDHYGGSFENRIRFTLEVVDAVRAAIPEDMPLFVRISGTEWLEEENEPSWTTEDSVKLTSILIEHGVDFLDVSAGGLSARQKVRPGPGYQVPFAAAVKEALGSKILVGAVGNLHDGKRAEELLQSGRADVVFIGRKFQKNPGQVWTMAEELGVDAKFASQMQWGSQDM</sequence>
<dbReference type="AlphaFoldDB" id="A0A409XN95"/>
<dbReference type="CDD" id="cd02932">
    <property type="entry name" value="OYE_YqiM_FMN"/>
    <property type="match status" value="2"/>
</dbReference>
<dbReference type="GO" id="GO:0003959">
    <property type="term" value="F:NADPH dehydrogenase activity"/>
    <property type="evidence" value="ECO:0007669"/>
    <property type="project" value="InterPro"/>
</dbReference>
<accession>A0A409XN95</accession>
<comment type="caution">
    <text evidence="7">The sequence shown here is derived from an EMBL/GenBank/DDBJ whole genome shotgun (WGS) entry which is preliminary data.</text>
</comment>
<evidence type="ECO:0000256" key="5">
    <source>
        <dbReference type="ARBA" id="ARBA00023002"/>
    </source>
</evidence>
<dbReference type="InterPro" id="IPR001155">
    <property type="entry name" value="OxRdtase_FMN_N"/>
</dbReference>
<keyword evidence="3" id="KW-0288">FMN</keyword>
<evidence type="ECO:0000256" key="3">
    <source>
        <dbReference type="ARBA" id="ARBA00022643"/>
    </source>
</evidence>
<dbReference type="InterPro" id="IPR013785">
    <property type="entry name" value="Aldolase_TIM"/>
</dbReference>
<dbReference type="InterPro" id="IPR044152">
    <property type="entry name" value="YqjM-like"/>
</dbReference>
<keyword evidence="5" id="KW-0560">Oxidoreductase</keyword>
<dbReference type="PANTHER" id="PTHR43303">
    <property type="entry name" value="NADPH DEHYDROGENASE C23G7.10C-RELATED"/>
    <property type="match status" value="1"/>
</dbReference>
<evidence type="ECO:0000256" key="1">
    <source>
        <dbReference type="ARBA" id="ARBA00001917"/>
    </source>
</evidence>
<dbReference type="OrthoDB" id="72788at2759"/>
<dbReference type="Proteomes" id="UP000283269">
    <property type="component" value="Unassembled WGS sequence"/>
</dbReference>
<dbReference type="PANTHER" id="PTHR43303:SF4">
    <property type="entry name" value="NADPH DEHYDROGENASE C23G7.10C-RELATED"/>
    <property type="match status" value="1"/>
</dbReference>
<evidence type="ECO:0000259" key="6">
    <source>
        <dbReference type="Pfam" id="PF00724"/>
    </source>
</evidence>
<dbReference type="Pfam" id="PF00724">
    <property type="entry name" value="Oxidored_FMN"/>
    <property type="match status" value="2"/>
</dbReference>
<dbReference type="GO" id="GO:0050661">
    <property type="term" value="F:NADP binding"/>
    <property type="evidence" value="ECO:0007669"/>
    <property type="project" value="InterPro"/>
</dbReference>
<keyword evidence="8" id="KW-1185">Reference proteome</keyword>
<evidence type="ECO:0000313" key="8">
    <source>
        <dbReference type="Proteomes" id="UP000283269"/>
    </source>
</evidence>
<dbReference type="InParanoid" id="A0A409XN95"/>
<protein>
    <recommendedName>
        <fullName evidence="6">NADH:flavin oxidoreductase/NADH oxidase N-terminal domain-containing protein</fullName>
    </recommendedName>
</protein>
<keyword evidence="2" id="KW-0285">Flavoprotein</keyword>
<dbReference type="SUPFAM" id="SSF51395">
    <property type="entry name" value="FMN-linked oxidoreductases"/>
    <property type="match status" value="2"/>
</dbReference>
<dbReference type="EMBL" id="NHYD01001071">
    <property type="protein sequence ID" value="PPQ92263.1"/>
    <property type="molecule type" value="Genomic_DNA"/>
</dbReference>
<dbReference type="STRING" id="93625.A0A409XN95"/>